<dbReference type="InterPro" id="IPR002126">
    <property type="entry name" value="Cadherin-like_dom"/>
</dbReference>
<dbReference type="EMBL" id="JAFIRN010000014">
    <property type="protein sequence ID" value="KAG5835778.1"/>
    <property type="molecule type" value="Genomic_DNA"/>
</dbReference>
<evidence type="ECO:0000256" key="6">
    <source>
        <dbReference type="SAM" id="MobiDB-lite"/>
    </source>
</evidence>
<dbReference type="SMART" id="SM00112">
    <property type="entry name" value="CA"/>
    <property type="match status" value="4"/>
</dbReference>
<evidence type="ECO:0000256" key="2">
    <source>
        <dbReference type="ARBA" id="ARBA00022737"/>
    </source>
</evidence>
<dbReference type="GO" id="GO:0000902">
    <property type="term" value="P:cell morphogenesis"/>
    <property type="evidence" value="ECO:0007669"/>
    <property type="project" value="TreeGrafter"/>
</dbReference>
<keyword evidence="11" id="KW-1185">Reference proteome</keyword>
<evidence type="ECO:0000256" key="1">
    <source>
        <dbReference type="ARBA" id="ARBA00004370"/>
    </source>
</evidence>
<keyword evidence="3 5" id="KW-0106">Calcium</keyword>
<dbReference type="GO" id="GO:0016477">
    <property type="term" value="P:cell migration"/>
    <property type="evidence" value="ECO:0007669"/>
    <property type="project" value="TreeGrafter"/>
</dbReference>
<dbReference type="CDD" id="cd11304">
    <property type="entry name" value="Cadherin_repeat"/>
    <property type="match status" value="5"/>
</dbReference>
<dbReference type="PRINTS" id="PR00205">
    <property type="entry name" value="CADHERIN"/>
</dbReference>
<sequence>MAHLSLLHLVLLNLLQLCILTEAQSSTPPAPKTTTQATEAQSSTPPAPKTTTQATGFIDLPASVAILESTRPRSVVVEFRVQSADPSPTVEIVSLIPESRVFETPIVSQVNASNIFIVQIVLNDSLDYETVGLHSVRLALVTAGGRVEQTFHVQVINVNEPPQCQPLFQLPGAEVQVPEGLPAPLLVYNVLAFDPDENDTLSFSIIGIQPDSAKGQFMIDGGGGVISNLSFDYQNGPQEFLLSLLVRDRQDANCSGTVRIKVLRVFIPPLDFLIQSQDISIFENGGAGDIVASVRANTTAPDVQYTFLQSYPPYKIGREDGIITTAFNLDLESDRSLEQRVLLVRAFSVSEGRRGTATVTVNVLDVNEHAPFCVPSIFVLTVPETTEIGKSLGTVMCGDIDISNHNVLLTLRDNDASLYKFRLQDGQLQVNGTLDYDTARIATNSFQYEATILATDSGAPPLTTVIPVMVTVTPVNEFDPQFVGPFEIAVPEDAQWGSVVGTVKAMDADWRFDALLYSLPGGDALFSINPVGGQLYLKGSLDFEVKEVYSLRVQAVDFDQDVDLTVQRTGAVDITIRVQNLNDNPPVCDPVSYESNIFSTRSAGLPILTLSCTDRDRDPLTATITNGAAVDRFQMNGLTLSSRNAFSYVPGAVYDRTMFEVTIAVSDGKHTTDVVAYIYVVPWTTTVPTTTTTTTPKPPQVVTVVQEFWDPDRWFVVVLTITGALLLLSLALLIWKILTWTSVCATTDPEASDNLLKNSLDSEEPRKQDAANQNYQSSLDGTTSLPKEDLQKSLMRFDGKAEDPVSGRSYLFDSKTGERRWL</sequence>
<protein>
    <recommendedName>
        <fullName evidence="9">Cadherin domain-containing protein</fullName>
    </recommendedName>
</protein>
<dbReference type="GO" id="GO:0045296">
    <property type="term" value="F:cadherin binding"/>
    <property type="evidence" value="ECO:0007669"/>
    <property type="project" value="TreeGrafter"/>
</dbReference>
<feature type="chain" id="PRO_5039093950" description="Cadherin domain-containing protein" evidence="8">
    <location>
        <begin position="24"/>
        <end position="822"/>
    </location>
</feature>
<keyword evidence="2" id="KW-0677">Repeat</keyword>
<evidence type="ECO:0000259" key="9">
    <source>
        <dbReference type="PROSITE" id="PS50268"/>
    </source>
</evidence>
<feature type="transmembrane region" description="Helical" evidence="7">
    <location>
        <begin position="714"/>
        <end position="735"/>
    </location>
</feature>
<dbReference type="Proteomes" id="UP001044222">
    <property type="component" value="Chromosome 14"/>
</dbReference>
<keyword evidence="8" id="KW-0732">Signal</keyword>
<feature type="signal peptide" evidence="8">
    <location>
        <begin position="1"/>
        <end position="23"/>
    </location>
</feature>
<comment type="caution">
    <text evidence="10">The sequence shown here is derived from an EMBL/GenBank/DDBJ whole genome shotgun (WGS) entry which is preliminary data.</text>
</comment>
<feature type="domain" description="Cadherin" evidence="9">
    <location>
        <begin position="169"/>
        <end position="270"/>
    </location>
</feature>
<dbReference type="Pfam" id="PF00028">
    <property type="entry name" value="Cadherin"/>
    <property type="match status" value="1"/>
</dbReference>
<reference evidence="10" key="1">
    <citation type="submission" date="2021-01" db="EMBL/GenBank/DDBJ databases">
        <title>A chromosome-scale assembly of European eel, Anguilla anguilla.</title>
        <authorList>
            <person name="Henkel C."/>
            <person name="Jong-Raadsen S.A."/>
            <person name="Dufour S."/>
            <person name="Weltzien F.-A."/>
            <person name="Palstra A.P."/>
            <person name="Pelster B."/>
            <person name="Spaink H.P."/>
            <person name="Van Den Thillart G.E."/>
            <person name="Jansen H."/>
            <person name="Zahm M."/>
            <person name="Klopp C."/>
            <person name="Cedric C."/>
            <person name="Louis A."/>
            <person name="Berthelot C."/>
            <person name="Parey E."/>
            <person name="Roest Crollius H."/>
            <person name="Montfort J."/>
            <person name="Robinson-Rechavi M."/>
            <person name="Bucao C."/>
            <person name="Bouchez O."/>
            <person name="Gislard M."/>
            <person name="Lluch J."/>
            <person name="Milhes M."/>
            <person name="Lampietro C."/>
            <person name="Lopez Roques C."/>
            <person name="Donnadieu C."/>
            <person name="Braasch I."/>
            <person name="Desvignes T."/>
            <person name="Postlethwait J."/>
            <person name="Bobe J."/>
            <person name="Guiguen Y."/>
            <person name="Dirks R."/>
        </authorList>
    </citation>
    <scope>NUCLEOTIDE SEQUENCE</scope>
    <source>
        <strain evidence="10">Tag_6206</strain>
        <tissue evidence="10">Liver</tissue>
    </source>
</reference>
<dbReference type="InterPro" id="IPR015919">
    <property type="entry name" value="Cadherin-like_sf"/>
</dbReference>
<feature type="domain" description="Cadherin" evidence="9">
    <location>
        <begin position="58"/>
        <end position="168"/>
    </location>
</feature>
<evidence type="ECO:0000256" key="5">
    <source>
        <dbReference type="PROSITE-ProRule" id="PRU00043"/>
    </source>
</evidence>
<dbReference type="GO" id="GO:0044331">
    <property type="term" value="P:cell-cell adhesion mediated by cadherin"/>
    <property type="evidence" value="ECO:0007669"/>
    <property type="project" value="TreeGrafter"/>
</dbReference>
<dbReference type="SUPFAM" id="SSF49313">
    <property type="entry name" value="Cadherin-like"/>
    <property type="match status" value="5"/>
</dbReference>
<dbReference type="GO" id="GO:0008013">
    <property type="term" value="F:beta-catenin binding"/>
    <property type="evidence" value="ECO:0007669"/>
    <property type="project" value="TreeGrafter"/>
</dbReference>
<evidence type="ECO:0000256" key="4">
    <source>
        <dbReference type="ARBA" id="ARBA00023136"/>
    </source>
</evidence>
<evidence type="ECO:0000313" key="10">
    <source>
        <dbReference type="EMBL" id="KAG5835778.1"/>
    </source>
</evidence>
<dbReference type="AlphaFoldDB" id="A0A9D3LZW1"/>
<dbReference type="PANTHER" id="PTHR24027:SF441">
    <property type="entry name" value="CADHERIN DOMAIN-CONTAINING PROTEIN"/>
    <property type="match status" value="1"/>
</dbReference>
<evidence type="ECO:0000256" key="8">
    <source>
        <dbReference type="SAM" id="SignalP"/>
    </source>
</evidence>
<dbReference type="GO" id="GO:0007156">
    <property type="term" value="P:homophilic cell adhesion via plasma membrane adhesion molecules"/>
    <property type="evidence" value="ECO:0007669"/>
    <property type="project" value="InterPro"/>
</dbReference>
<dbReference type="GO" id="GO:0005912">
    <property type="term" value="C:adherens junction"/>
    <property type="evidence" value="ECO:0007669"/>
    <property type="project" value="TreeGrafter"/>
</dbReference>
<dbReference type="PANTHER" id="PTHR24027">
    <property type="entry name" value="CADHERIN-23"/>
    <property type="match status" value="1"/>
</dbReference>
<evidence type="ECO:0000313" key="11">
    <source>
        <dbReference type="Proteomes" id="UP001044222"/>
    </source>
</evidence>
<feature type="domain" description="Cadherin" evidence="9">
    <location>
        <begin position="482"/>
        <end position="588"/>
    </location>
</feature>
<dbReference type="InterPro" id="IPR039808">
    <property type="entry name" value="Cadherin"/>
</dbReference>
<accession>A0A9D3LZW1</accession>
<feature type="compositionally biased region" description="Polar residues" evidence="6">
    <location>
        <begin position="770"/>
        <end position="785"/>
    </location>
</feature>
<dbReference type="GO" id="GO:0016339">
    <property type="term" value="P:calcium-dependent cell-cell adhesion via plasma membrane cell adhesion molecules"/>
    <property type="evidence" value="ECO:0007669"/>
    <property type="project" value="TreeGrafter"/>
</dbReference>
<feature type="region of interest" description="Disordered" evidence="6">
    <location>
        <begin position="25"/>
        <end position="54"/>
    </location>
</feature>
<name>A0A9D3LZW1_ANGAN</name>
<proteinExistence type="predicted"/>
<organism evidence="10 11">
    <name type="scientific">Anguilla anguilla</name>
    <name type="common">European freshwater eel</name>
    <name type="synonym">Muraena anguilla</name>
    <dbReference type="NCBI Taxonomy" id="7936"/>
    <lineage>
        <taxon>Eukaryota</taxon>
        <taxon>Metazoa</taxon>
        <taxon>Chordata</taxon>
        <taxon>Craniata</taxon>
        <taxon>Vertebrata</taxon>
        <taxon>Euteleostomi</taxon>
        <taxon>Actinopterygii</taxon>
        <taxon>Neopterygii</taxon>
        <taxon>Teleostei</taxon>
        <taxon>Anguilliformes</taxon>
        <taxon>Anguillidae</taxon>
        <taxon>Anguilla</taxon>
    </lineage>
</organism>
<dbReference type="GO" id="GO:0007043">
    <property type="term" value="P:cell-cell junction assembly"/>
    <property type="evidence" value="ECO:0007669"/>
    <property type="project" value="TreeGrafter"/>
</dbReference>
<feature type="domain" description="Cadherin" evidence="9">
    <location>
        <begin position="374"/>
        <end position="482"/>
    </location>
</feature>
<comment type="subcellular location">
    <subcellularLocation>
        <location evidence="1">Membrane</location>
    </subcellularLocation>
</comment>
<dbReference type="Gene3D" id="2.60.40.60">
    <property type="entry name" value="Cadherins"/>
    <property type="match status" value="5"/>
</dbReference>
<keyword evidence="7" id="KW-0812">Transmembrane</keyword>
<feature type="domain" description="Cadherin" evidence="9">
    <location>
        <begin position="273"/>
        <end position="373"/>
    </location>
</feature>
<evidence type="ECO:0000256" key="3">
    <source>
        <dbReference type="ARBA" id="ARBA00022837"/>
    </source>
</evidence>
<dbReference type="PROSITE" id="PS50268">
    <property type="entry name" value="CADHERIN_2"/>
    <property type="match status" value="5"/>
</dbReference>
<dbReference type="GO" id="GO:0034332">
    <property type="term" value="P:adherens junction organization"/>
    <property type="evidence" value="ECO:0007669"/>
    <property type="project" value="TreeGrafter"/>
</dbReference>
<dbReference type="GO" id="GO:0005509">
    <property type="term" value="F:calcium ion binding"/>
    <property type="evidence" value="ECO:0007669"/>
    <property type="project" value="UniProtKB-UniRule"/>
</dbReference>
<evidence type="ECO:0000256" key="7">
    <source>
        <dbReference type="SAM" id="Phobius"/>
    </source>
</evidence>
<gene>
    <name evidence="10" type="ORF">ANANG_G00247610</name>
</gene>
<keyword evidence="4 7" id="KW-0472">Membrane</keyword>
<dbReference type="GO" id="GO:0016342">
    <property type="term" value="C:catenin complex"/>
    <property type="evidence" value="ECO:0007669"/>
    <property type="project" value="TreeGrafter"/>
</dbReference>
<keyword evidence="7" id="KW-1133">Transmembrane helix</keyword>
<feature type="region of interest" description="Disordered" evidence="6">
    <location>
        <begin position="755"/>
        <end position="786"/>
    </location>
</feature>